<dbReference type="SUPFAM" id="SSF53756">
    <property type="entry name" value="UDP-Glycosyltransferase/glycogen phosphorylase"/>
    <property type="match status" value="1"/>
</dbReference>
<dbReference type="Gene3D" id="3.40.50.2000">
    <property type="entry name" value="Glycogen Phosphorylase B"/>
    <property type="match status" value="2"/>
</dbReference>
<evidence type="ECO:0000313" key="6">
    <source>
        <dbReference type="Proteomes" id="UP000011863"/>
    </source>
</evidence>
<feature type="domain" description="Glycosyltransferase subfamily 4-like N-terminal" evidence="4">
    <location>
        <begin position="17"/>
        <end position="162"/>
    </location>
</feature>
<evidence type="ECO:0000259" key="3">
    <source>
        <dbReference type="Pfam" id="PF00534"/>
    </source>
</evidence>
<proteinExistence type="predicted"/>
<keyword evidence="2 5" id="KW-0808">Transferase</keyword>
<keyword evidence="6" id="KW-1185">Reference proteome</keyword>
<accession>A0A6C7E604</accession>
<dbReference type="GO" id="GO:0016757">
    <property type="term" value="F:glycosyltransferase activity"/>
    <property type="evidence" value="ECO:0007669"/>
    <property type="project" value="UniProtKB-KW"/>
</dbReference>
<evidence type="ECO:0000313" key="5">
    <source>
        <dbReference type="EMBL" id="BAN03174.1"/>
    </source>
</evidence>
<dbReference type="InterPro" id="IPR001296">
    <property type="entry name" value="Glyco_trans_1"/>
</dbReference>
<name>A0A6C7E604_ILUCY</name>
<dbReference type="PANTHER" id="PTHR46401:SF2">
    <property type="entry name" value="GLYCOSYLTRANSFERASE WBBK-RELATED"/>
    <property type="match status" value="1"/>
</dbReference>
<feature type="domain" description="Glycosyl transferase family 1" evidence="3">
    <location>
        <begin position="191"/>
        <end position="343"/>
    </location>
</feature>
<dbReference type="EC" id="2.4.-.-" evidence="5"/>
<dbReference type="EMBL" id="AP012057">
    <property type="protein sequence ID" value="BAN03174.1"/>
    <property type="molecule type" value="Genomic_DNA"/>
</dbReference>
<dbReference type="Proteomes" id="UP000011863">
    <property type="component" value="Chromosome"/>
</dbReference>
<protein>
    <submittedName>
        <fullName evidence="5">Putative glycosyltransferase</fullName>
        <ecNumber evidence="5">2.4.-.-</ecNumber>
    </submittedName>
</protein>
<dbReference type="PANTHER" id="PTHR46401">
    <property type="entry name" value="GLYCOSYLTRANSFERASE WBBK-RELATED"/>
    <property type="match status" value="1"/>
</dbReference>
<evidence type="ECO:0000259" key="4">
    <source>
        <dbReference type="Pfam" id="PF13439"/>
    </source>
</evidence>
<organism evidence="5 6">
    <name type="scientific">Ilumatobacter coccineus (strain NBRC 103263 / KCTC 29153 / YM16-304)</name>
    <dbReference type="NCBI Taxonomy" id="1313172"/>
    <lineage>
        <taxon>Bacteria</taxon>
        <taxon>Bacillati</taxon>
        <taxon>Actinomycetota</taxon>
        <taxon>Acidimicrobiia</taxon>
        <taxon>Acidimicrobiales</taxon>
        <taxon>Ilumatobacteraceae</taxon>
        <taxon>Ilumatobacter</taxon>
    </lineage>
</organism>
<dbReference type="Pfam" id="PF00534">
    <property type="entry name" value="Glycos_transf_1"/>
    <property type="match status" value="1"/>
</dbReference>
<dbReference type="InterPro" id="IPR028098">
    <property type="entry name" value="Glyco_trans_4-like_N"/>
</dbReference>
<dbReference type="GO" id="GO:0009103">
    <property type="term" value="P:lipopolysaccharide biosynthetic process"/>
    <property type="evidence" value="ECO:0007669"/>
    <property type="project" value="TreeGrafter"/>
</dbReference>
<reference evidence="5 6" key="1">
    <citation type="journal article" date="2013" name="Int. J. Syst. Evol. Microbiol.">
        <title>Ilumatobacter nonamiense sp. nov. and Ilumatobacter coccineum sp. nov., isolated from seashore sand.</title>
        <authorList>
            <person name="Matsumoto A."/>
            <person name="Kasai H."/>
            <person name="Matsuo Y."/>
            <person name="Shizuri Y."/>
            <person name="Ichikawa N."/>
            <person name="Fujita N."/>
            <person name="Omura S."/>
            <person name="Takahashi Y."/>
        </authorList>
    </citation>
    <scope>NUCLEOTIDE SEQUENCE [LARGE SCALE GENOMIC DNA]</scope>
    <source>
        <strain evidence="6">NBRC 103263 / KCTC 29153 / YM16-304</strain>
    </source>
</reference>
<dbReference type="AlphaFoldDB" id="A0A6C7E604"/>
<dbReference type="RefSeq" id="WP_015442421.1">
    <property type="nucleotide sequence ID" value="NC_020520.1"/>
</dbReference>
<keyword evidence="1 5" id="KW-0328">Glycosyltransferase</keyword>
<evidence type="ECO:0000256" key="2">
    <source>
        <dbReference type="ARBA" id="ARBA00022679"/>
    </source>
</evidence>
<gene>
    <name evidence="5" type="ORF">YM304_28600</name>
</gene>
<evidence type="ECO:0000256" key="1">
    <source>
        <dbReference type="ARBA" id="ARBA00022676"/>
    </source>
</evidence>
<dbReference type="Pfam" id="PF13439">
    <property type="entry name" value="Glyco_transf_4"/>
    <property type="match status" value="1"/>
</dbReference>
<dbReference type="CDD" id="cd03809">
    <property type="entry name" value="GT4_MtfB-like"/>
    <property type="match status" value="1"/>
</dbReference>
<sequence>MVTVAIDEGPLHGPRTGVGNAVDWLLRSLDESGSDLTLAPYLTSTRATVTPPTRRLPLPAAAAHRLWAKASWPKLDRWLGRPDVVHGTNYVVPPTRCPSIVSVYDCWFLDHPGDADPVVARAGEVLTASIGRGTHVVTSSQATADRVRDLFDTDRVSVIHLGPPLATLDEPPAGAASEPPAAPPRLAGLDSTPFVLSLGTLERRKNVPKLLDAFARVAAEHPTVRLVIAGGAGDDAATIDRTIESLDAAVTDRIHRLGRVSDVEKRWLLAEARALAYPSLDEGFGFPILEAQLAGTAVAASSAGSIPEIAGTGALLSPPNDADALAANLHWIVTSDRRHDELVAKGHANADRFSWTTTSAAYLDLYRKVANDA</sequence>
<dbReference type="KEGG" id="aym:YM304_28600"/>